<dbReference type="CDD" id="cd02570">
    <property type="entry name" value="PseudoU_synth_EcTruA"/>
    <property type="match status" value="1"/>
</dbReference>
<evidence type="ECO:0000313" key="6">
    <source>
        <dbReference type="Proteomes" id="UP000694871"/>
    </source>
</evidence>
<dbReference type="Pfam" id="PF01416">
    <property type="entry name" value="PseudoU_synth_1"/>
    <property type="match status" value="1"/>
</dbReference>
<gene>
    <name evidence="7" type="primary">PUSL1</name>
</gene>
<evidence type="ECO:0000259" key="5">
    <source>
        <dbReference type="Pfam" id="PF01416"/>
    </source>
</evidence>
<dbReference type="InterPro" id="IPR020097">
    <property type="entry name" value="PsdUridine_synth_TruA_a/b_dom"/>
</dbReference>
<dbReference type="Gene3D" id="3.30.70.660">
    <property type="entry name" value="Pseudouridine synthase I, catalytic domain, C-terminal subdomain"/>
    <property type="match status" value="1"/>
</dbReference>
<accession>A0ABM1KQV5</accession>
<name>A0ABM1KQV5_GEKJA</name>
<evidence type="ECO:0000313" key="7">
    <source>
        <dbReference type="RefSeq" id="XP_015276092.1"/>
    </source>
</evidence>
<dbReference type="SUPFAM" id="SSF55120">
    <property type="entry name" value="Pseudouridine synthase"/>
    <property type="match status" value="1"/>
</dbReference>
<comment type="catalytic activity">
    <reaction evidence="4">
        <text>uridine(38/39/40) in tRNA = pseudouridine(38/39/40) in tRNA</text>
        <dbReference type="Rhea" id="RHEA:22376"/>
        <dbReference type="Rhea" id="RHEA-COMP:10085"/>
        <dbReference type="Rhea" id="RHEA-COMP:10087"/>
        <dbReference type="ChEBI" id="CHEBI:65314"/>
        <dbReference type="ChEBI" id="CHEBI:65315"/>
        <dbReference type="EC" id="5.4.99.12"/>
    </reaction>
</comment>
<evidence type="ECO:0000256" key="3">
    <source>
        <dbReference type="ARBA" id="ARBA00023235"/>
    </source>
</evidence>
<dbReference type="InterPro" id="IPR020103">
    <property type="entry name" value="PsdUridine_synth_cat_dom_sf"/>
</dbReference>
<protein>
    <recommendedName>
        <fullName evidence="4">tRNA pseudouridine synthase</fullName>
        <ecNumber evidence="4">5.4.99.12</ecNumber>
    </recommendedName>
</protein>
<feature type="domain" description="Pseudouridine synthase I TruA alpha/beta" evidence="5">
    <location>
        <begin position="173"/>
        <end position="290"/>
    </location>
</feature>
<dbReference type="EC" id="5.4.99.12" evidence="4"/>
<evidence type="ECO:0000256" key="2">
    <source>
        <dbReference type="ARBA" id="ARBA00022694"/>
    </source>
</evidence>
<dbReference type="GeneID" id="107118303"/>
<dbReference type="PANTHER" id="PTHR11142">
    <property type="entry name" value="PSEUDOURIDYLATE SYNTHASE"/>
    <property type="match status" value="1"/>
</dbReference>
<proteinExistence type="inferred from homology"/>
<dbReference type="Proteomes" id="UP000694871">
    <property type="component" value="Unplaced"/>
</dbReference>
<dbReference type="InterPro" id="IPR020095">
    <property type="entry name" value="PsdUridine_synth_TruA_C"/>
</dbReference>
<keyword evidence="6" id="KW-1185">Reference proteome</keyword>
<keyword evidence="2 4" id="KW-0819">tRNA processing</keyword>
<dbReference type="InterPro" id="IPR001406">
    <property type="entry name" value="PsdUridine_synth_TruA"/>
</dbReference>
<dbReference type="RefSeq" id="XP_015276092.1">
    <property type="nucleotide sequence ID" value="XM_015420606.1"/>
</dbReference>
<dbReference type="HAMAP" id="MF_00171">
    <property type="entry name" value="TruA"/>
    <property type="match status" value="1"/>
</dbReference>
<dbReference type="PANTHER" id="PTHR11142:SF0">
    <property type="entry name" value="TRNA PSEUDOURIDINE SYNTHASE-LIKE 1"/>
    <property type="match status" value="1"/>
</dbReference>
<sequence>MQRFGYRLRSNDVSHSGESLSVFPSPQVANFGLEPVGPAGTLPGTHQVFSEKSSFFRTSTPIKFVVSSRTDAGVHAVCNTAHFDIERKPGWPPFFENALVKSLNLSLKSEPIRILGVRRVPDTFHARFSALSRTYVYRVATGCSYPFEMPVFEQNLCWATCRGHLNLSAMQEAAAFLAGTHDFSTFRSASNEQPVRSPVRTLTRAEVRPSSGFLLHHSQDRELRFWELEFQGRSFLYKQVRRMAGVLVAVGQNRLQPHHVKSLLEARDLMAYPLNTIAPAQGLFLKEVEYCEDDLETGTTEVELQSGCMDHEPVEEH</sequence>
<evidence type="ECO:0000256" key="1">
    <source>
        <dbReference type="ARBA" id="ARBA00009375"/>
    </source>
</evidence>
<comment type="similarity">
    <text evidence="1 4">Belongs to the tRNA pseudouridine synthase TruA family.</text>
</comment>
<reference evidence="7" key="1">
    <citation type="submission" date="2025-08" db="UniProtKB">
        <authorList>
            <consortium name="RefSeq"/>
        </authorList>
    </citation>
    <scope>IDENTIFICATION</scope>
</reference>
<organism evidence="6 7">
    <name type="scientific">Gekko japonicus</name>
    <name type="common">Schlegel's Japanese gecko</name>
    <dbReference type="NCBI Taxonomy" id="146911"/>
    <lineage>
        <taxon>Eukaryota</taxon>
        <taxon>Metazoa</taxon>
        <taxon>Chordata</taxon>
        <taxon>Craniata</taxon>
        <taxon>Vertebrata</taxon>
        <taxon>Euteleostomi</taxon>
        <taxon>Lepidosauria</taxon>
        <taxon>Squamata</taxon>
        <taxon>Bifurcata</taxon>
        <taxon>Gekkota</taxon>
        <taxon>Gekkonidae</taxon>
        <taxon>Gekkoninae</taxon>
        <taxon>Gekko</taxon>
    </lineage>
</organism>
<dbReference type="Gene3D" id="3.30.70.580">
    <property type="entry name" value="Pseudouridine synthase I, catalytic domain, N-terminal subdomain"/>
    <property type="match status" value="1"/>
</dbReference>
<keyword evidence="3 4" id="KW-0413">Isomerase</keyword>
<dbReference type="InterPro" id="IPR020094">
    <property type="entry name" value="TruA/RsuA/RluB/E/F_N"/>
</dbReference>
<evidence type="ECO:0000256" key="4">
    <source>
        <dbReference type="RuleBase" id="RU003792"/>
    </source>
</evidence>